<comment type="caution">
    <text evidence="3">The sequence shown here is derived from an EMBL/GenBank/DDBJ whole genome shotgun (WGS) entry which is preliminary data.</text>
</comment>
<dbReference type="EMBL" id="VDHJ01000005">
    <property type="protein sequence ID" value="TNL98593.1"/>
    <property type="molecule type" value="Genomic_DNA"/>
</dbReference>
<dbReference type="InterPro" id="IPR002491">
    <property type="entry name" value="ABC_transptr_periplasmic_BD"/>
</dbReference>
<comment type="similarity">
    <text evidence="1">Belongs to the bacterial solute-binding protein 8 family.</text>
</comment>
<protein>
    <submittedName>
        <fullName evidence="3">Iron ABC transporter substrate-binding protein</fullName>
    </submittedName>
</protein>
<evidence type="ECO:0000313" key="4">
    <source>
        <dbReference type="Proteomes" id="UP000312032"/>
    </source>
</evidence>
<dbReference type="Gene3D" id="3.40.50.1980">
    <property type="entry name" value="Nitrogenase molybdenum iron protein domain"/>
    <property type="match status" value="2"/>
</dbReference>
<dbReference type="Pfam" id="PF01497">
    <property type="entry name" value="Peripla_BP_2"/>
    <property type="match status" value="1"/>
</dbReference>
<sequence length="420" mass="46015">MFNDVASALTFRHPAHLPAAHTAGAQNRPGQTTWLRVVIAAITALAVLLLTACSDGGENGNGDKAKGPTRVVVDAMGREVTVPQKVDRILMGGQKMLYTTALLNKDNPTDKIVAWPEDLKENDKATYDRYAEKFPQVKDISTTGEIYNNTMSLEQALESRPDVFVLNAGVFDAAKDAGIIDGLEKAGVPTVTVDYFVDPVKNTVPSIRLMGQLMGREQDAEEFIKYYEAKVNMVTERLEQAKAEPTPTFLWRAPGYFDCCSTFAKSNLAEIVELAGGDNLGNSMIDAKQGQVSPEALAGKNPEVIIATGADWAQGKTPVKPGSYVSLGYSEAPEKAAADLRAVVDKQPAVRETDAVKNNRTFAAWHHFYDSPYNFLAVEMFAKAMHPELFEDIDPQREVRELHEQFLPIEASGTFWTGLQ</sequence>
<keyword evidence="4" id="KW-1185">Reference proteome</keyword>
<dbReference type="PROSITE" id="PS50983">
    <property type="entry name" value="FE_B12_PBP"/>
    <property type="match status" value="1"/>
</dbReference>
<evidence type="ECO:0000313" key="3">
    <source>
        <dbReference type="EMBL" id="TNL98593.1"/>
    </source>
</evidence>
<evidence type="ECO:0000256" key="1">
    <source>
        <dbReference type="ARBA" id="ARBA00008814"/>
    </source>
</evidence>
<proteinExistence type="inferred from homology"/>
<dbReference type="SUPFAM" id="SSF53807">
    <property type="entry name" value="Helical backbone' metal receptor"/>
    <property type="match status" value="1"/>
</dbReference>
<feature type="domain" description="Fe/B12 periplasmic-binding" evidence="2">
    <location>
        <begin position="88"/>
        <end position="393"/>
    </location>
</feature>
<dbReference type="PANTHER" id="PTHR30535:SF34">
    <property type="entry name" value="MOLYBDATE-BINDING PROTEIN MOLA"/>
    <property type="match status" value="1"/>
</dbReference>
<accession>A0A5C4U4B9</accession>
<dbReference type="InterPro" id="IPR050902">
    <property type="entry name" value="ABC_Transporter_SBP"/>
</dbReference>
<dbReference type="PANTHER" id="PTHR30535">
    <property type="entry name" value="VITAMIN B12-BINDING PROTEIN"/>
    <property type="match status" value="1"/>
</dbReference>
<evidence type="ECO:0000259" key="2">
    <source>
        <dbReference type="PROSITE" id="PS50983"/>
    </source>
</evidence>
<dbReference type="AlphaFoldDB" id="A0A5C4U4B9"/>
<gene>
    <name evidence="3" type="ORF">FHE74_04065</name>
</gene>
<dbReference type="OrthoDB" id="9775594at2"/>
<name>A0A5C4U4B9_9CORY</name>
<dbReference type="Proteomes" id="UP000312032">
    <property type="component" value="Unassembled WGS sequence"/>
</dbReference>
<organism evidence="3 4">
    <name type="scientific">Corynebacterium tapiri</name>
    <dbReference type="NCBI Taxonomy" id="1448266"/>
    <lineage>
        <taxon>Bacteria</taxon>
        <taxon>Bacillati</taxon>
        <taxon>Actinomycetota</taxon>
        <taxon>Actinomycetes</taxon>
        <taxon>Mycobacteriales</taxon>
        <taxon>Corynebacteriaceae</taxon>
        <taxon>Corynebacterium</taxon>
    </lineage>
</organism>
<reference evidence="3 4" key="1">
    <citation type="submission" date="2019-06" db="EMBL/GenBank/DDBJ databases">
        <authorList>
            <person name="Li J."/>
        </authorList>
    </citation>
    <scope>NUCLEOTIDE SEQUENCE [LARGE SCALE GENOMIC DNA]</scope>
    <source>
        <strain evidence="3 4">LMG 28165</strain>
    </source>
</reference>